<dbReference type="GO" id="GO:0005829">
    <property type="term" value="C:cytosol"/>
    <property type="evidence" value="ECO:0007669"/>
    <property type="project" value="TreeGrafter"/>
</dbReference>
<dbReference type="InterPro" id="IPR036291">
    <property type="entry name" value="NAD(P)-bd_dom_sf"/>
</dbReference>
<dbReference type="EC" id="5.1.3.2" evidence="5 9"/>
<comment type="pathway">
    <text evidence="3 9">Carbohydrate metabolism; galactose metabolism.</text>
</comment>
<evidence type="ECO:0000313" key="12">
    <source>
        <dbReference type="Proteomes" id="UP000218677"/>
    </source>
</evidence>
<name>A0A2A4HM48_9GAMM</name>
<dbReference type="InterPro" id="IPR016040">
    <property type="entry name" value="NAD(P)-bd_dom"/>
</dbReference>
<keyword evidence="7 9" id="KW-0520">NAD</keyword>
<keyword evidence="9" id="KW-0119">Carbohydrate metabolism</keyword>
<evidence type="ECO:0000256" key="9">
    <source>
        <dbReference type="RuleBase" id="RU366046"/>
    </source>
</evidence>
<accession>A0A2A4HM48</accession>
<evidence type="ECO:0000259" key="10">
    <source>
        <dbReference type="Pfam" id="PF16363"/>
    </source>
</evidence>
<evidence type="ECO:0000256" key="4">
    <source>
        <dbReference type="ARBA" id="ARBA00007637"/>
    </source>
</evidence>
<gene>
    <name evidence="11" type="primary">galE</name>
    <name evidence="11" type="ORF">CPA45_12780</name>
</gene>
<feature type="domain" description="NAD(P)-binding" evidence="10">
    <location>
        <begin position="3"/>
        <end position="322"/>
    </location>
</feature>
<dbReference type="Gene3D" id="3.90.25.10">
    <property type="entry name" value="UDP-galactose 4-epimerase, domain 1"/>
    <property type="match status" value="1"/>
</dbReference>
<dbReference type="CDD" id="cd05247">
    <property type="entry name" value="UDP_G4E_1_SDR_e"/>
    <property type="match status" value="1"/>
</dbReference>
<dbReference type="OrthoDB" id="9803010at2"/>
<evidence type="ECO:0000256" key="1">
    <source>
        <dbReference type="ARBA" id="ARBA00000083"/>
    </source>
</evidence>
<dbReference type="RefSeq" id="WP_096651969.1">
    <property type="nucleotide sequence ID" value="NZ_NWUX01000011.1"/>
</dbReference>
<dbReference type="Gene3D" id="3.40.50.720">
    <property type="entry name" value="NAD(P)-binding Rossmann-like Domain"/>
    <property type="match status" value="1"/>
</dbReference>
<dbReference type="AlphaFoldDB" id="A0A2A4HM48"/>
<comment type="catalytic activity">
    <reaction evidence="1 9">
        <text>UDP-alpha-D-glucose = UDP-alpha-D-galactose</text>
        <dbReference type="Rhea" id="RHEA:22168"/>
        <dbReference type="ChEBI" id="CHEBI:58885"/>
        <dbReference type="ChEBI" id="CHEBI:66914"/>
        <dbReference type="EC" id="5.1.3.2"/>
    </reaction>
</comment>
<evidence type="ECO:0000256" key="2">
    <source>
        <dbReference type="ARBA" id="ARBA00001911"/>
    </source>
</evidence>
<dbReference type="EMBL" id="NWUX01000011">
    <property type="protein sequence ID" value="PCF95181.1"/>
    <property type="molecule type" value="Genomic_DNA"/>
</dbReference>
<reference evidence="12" key="1">
    <citation type="submission" date="2017-09" db="EMBL/GenBank/DDBJ databases">
        <authorList>
            <person name="Cho G.-S."/>
            <person name="Oguntoyinbo F.A."/>
            <person name="Cnockaert M."/>
            <person name="Kabisch J."/>
            <person name="Neve H."/>
            <person name="Bockelmann W."/>
            <person name="Wenning M."/>
            <person name="Franz C.M."/>
            <person name="Vandamme P."/>
        </authorList>
    </citation>
    <scope>NUCLEOTIDE SEQUENCE [LARGE SCALE GENOMIC DNA]</scope>
    <source>
        <strain evidence="12">MBT G8648</strain>
    </source>
</reference>
<dbReference type="GO" id="GO:0006012">
    <property type="term" value="P:galactose metabolic process"/>
    <property type="evidence" value="ECO:0007669"/>
    <property type="project" value="UniProtKB-UniPathway"/>
</dbReference>
<comment type="similarity">
    <text evidence="4 9">Belongs to the NAD(P)-dependent epimerase/dehydratase family.</text>
</comment>
<dbReference type="InterPro" id="IPR005886">
    <property type="entry name" value="UDP_G4E"/>
</dbReference>
<dbReference type="PANTHER" id="PTHR43725">
    <property type="entry name" value="UDP-GLUCOSE 4-EPIMERASE"/>
    <property type="match status" value="1"/>
</dbReference>
<dbReference type="SUPFAM" id="SSF51735">
    <property type="entry name" value="NAD(P)-binding Rossmann-fold domains"/>
    <property type="match status" value="1"/>
</dbReference>
<organism evidence="11 12">
    <name type="scientific">Vreelandella nigrificans</name>
    <dbReference type="NCBI Taxonomy" id="2042704"/>
    <lineage>
        <taxon>Bacteria</taxon>
        <taxon>Pseudomonadati</taxon>
        <taxon>Pseudomonadota</taxon>
        <taxon>Gammaproteobacteria</taxon>
        <taxon>Oceanospirillales</taxon>
        <taxon>Halomonadaceae</taxon>
        <taxon>Vreelandella</taxon>
    </lineage>
</organism>
<keyword evidence="8 9" id="KW-0413">Isomerase</keyword>
<comment type="subunit">
    <text evidence="9">Homodimer.</text>
</comment>
<comment type="caution">
    <text evidence="11">The sequence shown here is derived from an EMBL/GenBank/DDBJ whole genome shotgun (WGS) entry which is preliminary data.</text>
</comment>
<dbReference type="NCBIfam" id="TIGR01179">
    <property type="entry name" value="galE"/>
    <property type="match status" value="1"/>
</dbReference>
<sequence>MILLTGGTGYIGSHIAVELLQTGHQVVLLDDLSNSDRSVVARIESITQLEPLFYQGDVRDSALLATIFNTHQISAVIHCAGLKAVGESVAKPLAYYDANVFGAIALCRAMEQAGVKKLIFSSSATVYGVEAEPPYVETMTRGQCTSPYGTSKAMVEKVLEDLSSSDPHWSITILRYFNPIGAHPSGYIGESPQGIPNNLMPYLGQVAAGVLPELMIYGNDYPTEDGTCVRDYLHVVDLAVGHRMALQALEQPGVSCFNLGAGNGVSVKQMVDTFMEATGVTVPYRFAPRREGDLAAFWASAEKAQRELGWRAEKTLMDMMHDTWRWQQFVAKEAAGNGSGLC</sequence>
<dbReference type="NCBIfam" id="NF007956">
    <property type="entry name" value="PRK10675.1"/>
    <property type="match status" value="1"/>
</dbReference>
<evidence type="ECO:0000256" key="6">
    <source>
        <dbReference type="ARBA" id="ARBA00018569"/>
    </source>
</evidence>
<proteinExistence type="inferred from homology"/>
<dbReference type="UniPathway" id="UPA00214"/>
<comment type="cofactor">
    <cofactor evidence="2 9">
        <name>NAD(+)</name>
        <dbReference type="ChEBI" id="CHEBI:57540"/>
    </cofactor>
</comment>
<dbReference type="PANTHER" id="PTHR43725:SF47">
    <property type="entry name" value="UDP-GLUCOSE 4-EPIMERASE"/>
    <property type="match status" value="1"/>
</dbReference>
<dbReference type="GO" id="GO:0003978">
    <property type="term" value="F:UDP-glucose 4-epimerase activity"/>
    <property type="evidence" value="ECO:0007669"/>
    <property type="project" value="UniProtKB-UniRule"/>
</dbReference>
<protein>
    <recommendedName>
        <fullName evidence="6 9">UDP-glucose 4-epimerase</fullName>
        <ecNumber evidence="5 9">5.1.3.2</ecNumber>
    </recommendedName>
</protein>
<evidence type="ECO:0000313" key="11">
    <source>
        <dbReference type="EMBL" id="PCF95181.1"/>
    </source>
</evidence>
<evidence type="ECO:0000256" key="7">
    <source>
        <dbReference type="ARBA" id="ARBA00023027"/>
    </source>
</evidence>
<dbReference type="Proteomes" id="UP000218677">
    <property type="component" value="Unassembled WGS sequence"/>
</dbReference>
<evidence type="ECO:0000256" key="3">
    <source>
        <dbReference type="ARBA" id="ARBA00004947"/>
    </source>
</evidence>
<evidence type="ECO:0000256" key="5">
    <source>
        <dbReference type="ARBA" id="ARBA00013189"/>
    </source>
</evidence>
<dbReference type="Pfam" id="PF16363">
    <property type="entry name" value="GDP_Man_Dehyd"/>
    <property type="match status" value="1"/>
</dbReference>
<evidence type="ECO:0000256" key="8">
    <source>
        <dbReference type="ARBA" id="ARBA00023235"/>
    </source>
</evidence>
<keyword evidence="12" id="KW-1185">Reference proteome</keyword>